<dbReference type="GO" id="GO:0015562">
    <property type="term" value="F:efflux transmembrane transporter activity"/>
    <property type="evidence" value="ECO:0007669"/>
    <property type="project" value="InterPro"/>
</dbReference>
<dbReference type="PATRIC" id="fig|45071.6.peg.873"/>
<sequence length="534" mass="59039">MPFPLTENSLDREFLAPMLKIFTFIAYLFLCACMVGPNYKEPLKPVVTHWPKKDASVKEAPFKTTRWWEVFHDPVLTSLIYEGYYNNLTLQIAGVRVLQTRALLAQSVGMLYPQQQAVTGNYTYVQLGGSELQSILPSSFQTLSLGFAANWEIDFWGKYRRAIQANDATFLSSLAAYDNALVTLTADVASTYIQVRTFEAQIKVTKANIVVQREGLKIAKARYNAGETNLMDVEQAQTELSQTEASLPPLENSLEQQKNALALLLGTMPNGVDGELKKSKGIPKAPSTVAVGIPVESLARRPDIHQARLEAMAQSAKIGATKANLFPSLALNGTFVFSSNNIGQNSLSDLFQWSNRSITAGPALTWPILNYGQITNAVRAQDAAFQQSLLNYINLVLKAQQEVQNGISAYIEAKKAERALIKANNAAIKTLKLAIVRYINGEVDFTPVLNAEQQQLSVQTALVNAQANIPLALVSLYRALGGGWEIRGTHDVVPPLIKAEMAARTNWGTLLKQQNHEPPRTKKARFKELYLPKW</sequence>
<comment type="subcellular location">
    <subcellularLocation>
        <location evidence="2">Cell outer membrane</location>
        <topology evidence="2">Lipid-anchor</topology>
    </subcellularLocation>
</comment>
<organism evidence="3 4">
    <name type="scientific">Legionella parisiensis</name>
    <dbReference type="NCBI Taxonomy" id="45071"/>
    <lineage>
        <taxon>Bacteria</taxon>
        <taxon>Pseudomonadati</taxon>
        <taxon>Pseudomonadota</taxon>
        <taxon>Gammaproteobacteria</taxon>
        <taxon>Legionellales</taxon>
        <taxon>Legionellaceae</taxon>
        <taxon>Legionella</taxon>
    </lineage>
</organism>
<keyword evidence="4" id="KW-1185">Reference proteome</keyword>
<keyword evidence="2" id="KW-0812">Transmembrane</keyword>
<dbReference type="AlphaFoldDB" id="A0A1E5JPK0"/>
<protein>
    <submittedName>
        <fullName evidence="3">Outer membrane protein OprM</fullName>
    </submittedName>
</protein>
<keyword evidence="2" id="KW-0449">Lipoprotein</keyword>
<comment type="caution">
    <text evidence="3">The sequence shown here is derived from an EMBL/GenBank/DDBJ whole genome shotgun (WGS) entry which is preliminary data.</text>
</comment>
<evidence type="ECO:0000256" key="1">
    <source>
        <dbReference type="ARBA" id="ARBA00007613"/>
    </source>
</evidence>
<evidence type="ECO:0000313" key="3">
    <source>
        <dbReference type="EMBL" id="OEH45958.1"/>
    </source>
</evidence>
<dbReference type="InterPro" id="IPR003423">
    <property type="entry name" value="OMP_efflux"/>
</dbReference>
<evidence type="ECO:0000313" key="4">
    <source>
        <dbReference type="Proteomes" id="UP000095229"/>
    </source>
</evidence>
<dbReference type="NCBIfam" id="TIGR01845">
    <property type="entry name" value="outer_NodT"/>
    <property type="match status" value="1"/>
</dbReference>
<accession>A0A1E5JPK0</accession>
<comment type="similarity">
    <text evidence="1 2">Belongs to the outer membrane factor (OMF) (TC 1.B.17) family.</text>
</comment>
<dbReference type="Pfam" id="PF02321">
    <property type="entry name" value="OEP"/>
    <property type="match status" value="2"/>
</dbReference>
<dbReference type="EMBL" id="LSOG01000082">
    <property type="protein sequence ID" value="OEH45958.1"/>
    <property type="molecule type" value="Genomic_DNA"/>
</dbReference>
<dbReference type="STRING" id="45071.Lpar_0812"/>
<dbReference type="Gene3D" id="2.20.200.10">
    <property type="entry name" value="Outer membrane efflux proteins (OEP)"/>
    <property type="match status" value="1"/>
</dbReference>
<keyword evidence="2" id="KW-0472">Membrane</keyword>
<keyword evidence="2" id="KW-1134">Transmembrane beta strand</keyword>
<reference evidence="3 4" key="1">
    <citation type="submission" date="2016-02" db="EMBL/GenBank/DDBJ databases">
        <title>Secondary metabolites in Legionella.</title>
        <authorList>
            <person name="Tobias N.J."/>
            <person name="Bode H.B."/>
        </authorList>
    </citation>
    <scope>NUCLEOTIDE SEQUENCE [LARGE SCALE GENOMIC DNA]</scope>
    <source>
        <strain evidence="3 4">DSM 19216</strain>
    </source>
</reference>
<dbReference type="InterPro" id="IPR010131">
    <property type="entry name" value="MdtP/NodT-like"/>
</dbReference>
<gene>
    <name evidence="3" type="primary">oprM_6</name>
    <name evidence="3" type="ORF">lpari_03009</name>
</gene>
<keyword evidence="2" id="KW-0564">Palmitate</keyword>
<name>A0A1E5JPK0_9GAMM</name>
<proteinExistence type="inferred from homology"/>
<dbReference type="GO" id="GO:0009279">
    <property type="term" value="C:cell outer membrane"/>
    <property type="evidence" value="ECO:0007669"/>
    <property type="project" value="UniProtKB-SubCell"/>
</dbReference>
<dbReference type="Proteomes" id="UP000095229">
    <property type="component" value="Unassembled WGS sequence"/>
</dbReference>
<evidence type="ECO:0000256" key="2">
    <source>
        <dbReference type="RuleBase" id="RU362097"/>
    </source>
</evidence>
<dbReference type="SUPFAM" id="SSF56954">
    <property type="entry name" value="Outer membrane efflux proteins (OEP)"/>
    <property type="match status" value="1"/>
</dbReference>
<dbReference type="PANTHER" id="PTHR30203:SF31">
    <property type="entry name" value="RND EFFLUX SYSTEM, OUTER MEMBRANE LIPOPROTEIN, NODT"/>
    <property type="match status" value="1"/>
</dbReference>
<dbReference type="Gene3D" id="1.20.1600.10">
    <property type="entry name" value="Outer membrane efflux proteins (OEP)"/>
    <property type="match status" value="1"/>
</dbReference>
<dbReference type="PANTHER" id="PTHR30203">
    <property type="entry name" value="OUTER MEMBRANE CATION EFFLUX PROTEIN"/>
    <property type="match status" value="1"/>
</dbReference>